<dbReference type="AlphaFoldDB" id="A0A931HTR3"/>
<evidence type="ECO:0000313" key="2">
    <source>
        <dbReference type="EMBL" id="MBH0229595.1"/>
    </source>
</evidence>
<accession>A0A931HTR3</accession>
<protein>
    <recommendedName>
        <fullName evidence="4">Lipoprotein</fullName>
    </recommendedName>
</protein>
<feature type="signal peptide" evidence="1">
    <location>
        <begin position="1"/>
        <end position="22"/>
    </location>
</feature>
<feature type="chain" id="PRO_5038461308" description="Lipoprotein" evidence="1">
    <location>
        <begin position="23"/>
        <end position="241"/>
    </location>
</feature>
<gene>
    <name evidence="2" type="ORF">H0267_05140</name>
</gene>
<dbReference type="Proteomes" id="UP000614490">
    <property type="component" value="Unassembled WGS sequence"/>
</dbReference>
<keyword evidence="1" id="KW-0732">Signal</keyword>
<organism evidence="2 3">
    <name type="scientific">Halobacillus yeomjeoni</name>
    <dbReference type="NCBI Taxonomy" id="311194"/>
    <lineage>
        <taxon>Bacteria</taxon>
        <taxon>Bacillati</taxon>
        <taxon>Bacillota</taxon>
        <taxon>Bacilli</taxon>
        <taxon>Bacillales</taxon>
        <taxon>Bacillaceae</taxon>
        <taxon>Halobacillus</taxon>
    </lineage>
</organism>
<proteinExistence type="predicted"/>
<evidence type="ECO:0000256" key="1">
    <source>
        <dbReference type="SAM" id="SignalP"/>
    </source>
</evidence>
<dbReference type="PROSITE" id="PS51257">
    <property type="entry name" value="PROKAR_LIPOPROTEIN"/>
    <property type="match status" value="1"/>
</dbReference>
<evidence type="ECO:0008006" key="4">
    <source>
        <dbReference type="Google" id="ProtNLM"/>
    </source>
</evidence>
<reference evidence="2 3" key="1">
    <citation type="journal article" date="2005" name="Int. J. Syst. Evol. Microbiol.">
        <title>Halobacillus yeomjeoni sp. nov., isolated from a marine solar saltern in Korea.</title>
        <authorList>
            <person name="Yoon J.H."/>
            <person name="Kang S.J."/>
            <person name="Lee C.H."/>
            <person name="Oh H.W."/>
            <person name="Oh T.K."/>
        </authorList>
    </citation>
    <scope>NUCLEOTIDE SEQUENCE [LARGE SCALE GENOMIC DNA]</scope>
    <source>
        <strain evidence="2 3">KCTC 3957</strain>
    </source>
</reference>
<comment type="caution">
    <text evidence="2">The sequence shown here is derived from an EMBL/GenBank/DDBJ whole genome shotgun (WGS) entry which is preliminary data.</text>
</comment>
<name>A0A931HTR3_9BACI</name>
<keyword evidence="3" id="KW-1185">Reference proteome</keyword>
<sequence length="241" mass="27838">MKWLKLLTMPLLAIVLTGCLYPSNQLQKNQVPNQVQLDTIQNAVDTYKENTDGLLPIKTKPQETPVFQKYLLDFSKLKQQNLIGELPGTSFENGGHYQYVIIHPEEDPTVKVLDLRTTESVRSLQVKIKFYQDNNRYPPLGEPIARGFYKLDYEKLGMDEPPMVDSPYSQHKLPVYLDAQGNVKIDYRKDLYNYLQNKEHSLQPGEDIRYLLTDHAPFVPGYSDPYTVKDGEPIFMSDYES</sequence>
<evidence type="ECO:0000313" key="3">
    <source>
        <dbReference type="Proteomes" id="UP000614490"/>
    </source>
</evidence>
<dbReference type="RefSeq" id="WP_197316195.1">
    <property type="nucleotide sequence ID" value="NZ_JADZSC010000001.1"/>
</dbReference>
<dbReference type="EMBL" id="JADZSC010000001">
    <property type="protein sequence ID" value="MBH0229595.1"/>
    <property type="molecule type" value="Genomic_DNA"/>
</dbReference>